<keyword evidence="5" id="KW-0479">Metal-binding</keyword>
<dbReference type="InterPro" id="IPR002401">
    <property type="entry name" value="Cyt_P450_E_grp-I"/>
</dbReference>
<dbReference type="EMBL" id="MU250524">
    <property type="protein sequence ID" value="KAG7451824.1"/>
    <property type="molecule type" value="Genomic_DNA"/>
</dbReference>
<dbReference type="InterPro" id="IPR001128">
    <property type="entry name" value="Cyt_P450"/>
</dbReference>
<evidence type="ECO:0000256" key="5">
    <source>
        <dbReference type="ARBA" id="ARBA00022723"/>
    </source>
</evidence>
<comment type="cofactor">
    <cofactor evidence="1">
        <name>heme</name>
        <dbReference type="ChEBI" id="CHEBI:30413"/>
    </cofactor>
</comment>
<dbReference type="InterPro" id="IPR036396">
    <property type="entry name" value="Cyt_P450_sf"/>
</dbReference>
<dbReference type="RefSeq" id="XP_043045324.1">
    <property type="nucleotide sequence ID" value="XM_043183956.1"/>
</dbReference>
<dbReference type="AlphaFoldDB" id="A0A9P7W3C9"/>
<comment type="pathway">
    <text evidence="2">Secondary metabolite biosynthesis.</text>
</comment>
<keyword evidence="6" id="KW-0560">Oxidoreductase</keyword>
<evidence type="ECO:0000256" key="2">
    <source>
        <dbReference type="ARBA" id="ARBA00005179"/>
    </source>
</evidence>
<dbReference type="SUPFAM" id="SSF48264">
    <property type="entry name" value="Cytochrome P450"/>
    <property type="match status" value="1"/>
</dbReference>
<protein>
    <submittedName>
        <fullName evidence="9">Cytochrome P450</fullName>
    </submittedName>
</protein>
<keyword evidence="7" id="KW-0408">Iron</keyword>
<dbReference type="GeneID" id="66106253"/>
<dbReference type="Proteomes" id="UP000812287">
    <property type="component" value="Unassembled WGS sequence"/>
</dbReference>
<evidence type="ECO:0000313" key="10">
    <source>
        <dbReference type="Proteomes" id="UP000812287"/>
    </source>
</evidence>
<dbReference type="PRINTS" id="PR00463">
    <property type="entry name" value="EP450I"/>
</dbReference>
<dbReference type="Pfam" id="PF00067">
    <property type="entry name" value="p450"/>
    <property type="match status" value="1"/>
</dbReference>
<organism evidence="9 10">
    <name type="scientific">Guyanagaster necrorhizus</name>
    <dbReference type="NCBI Taxonomy" id="856835"/>
    <lineage>
        <taxon>Eukaryota</taxon>
        <taxon>Fungi</taxon>
        <taxon>Dikarya</taxon>
        <taxon>Basidiomycota</taxon>
        <taxon>Agaricomycotina</taxon>
        <taxon>Agaricomycetes</taxon>
        <taxon>Agaricomycetidae</taxon>
        <taxon>Agaricales</taxon>
        <taxon>Marasmiineae</taxon>
        <taxon>Physalacriaceae</taxon>
        <taxon>Guyanagaster</taxon>
    </lineage>
</organism>
<dbReference type="PANTHER" id="PTHR46300">
    <property type="entry name" value="P450, PUTATIVE (EUROFUNG)-RELATED-RELATED"/>
    <property type="match status" value="1"/>
</dbReference>
<keyword evidence="10" id="KW-1185">Reference proteome</keyword>
<dbReference type="OrthoDB" id="2789670at2759"/>
<dbReference type="GO" id="GO:0004497">
    <property type="term" value="F:monooxygenase activity"/>
    <property type="evidence" value="ECO:0007669"/>
    <property type="project" value="UniProtKB-KW"/>
</dbReference>
<dbReference type="PANTHER" id="PTHR46300:SF7">
    <property type="entry name" value="P450, PUTATIVE (EUROFUNG)-RELATED"/>
    <property type="match status" value="1"/>
</dbReference>
<name>A0A9P7W3C9_9AGAR</name>
<accession>A0A9P7W3C9</accession>
<keyword evidence="8" id="KW-0503">Monooxygenase</keyword>
<evidence type="ECO:0000256" key="4">
    <source>
        <dbReference type="ARBA" id="ARBA00022617"/>
    </source>
</evidence>
<proteinExistence type="inferred from homology"/>
<keyword evidence="4" id="KW-0349">Heme</keyword>
<evidence type="ECO:0000256" key="3">
    <source>
        <dbReference type="ARBA" id="ARBA00010617"/>
    </source>
</evidence>
<reference evidence="9" key="1">
    <citation type="submission" date="2020-11" db="EMBL/GenBank/DDBJ databases">
        <title>Adaptations for nitrogen fixation in a non-lichenized fungal sporocarp promotes dispersal by wood-feeding termites.</title>
        <authorList>
            <consortium name="DOE Joint Genome Institute"/>
            <person name="Koch R.A."/>
            <person name="Yoon G."/>
            <person name="Arayal U."/>
            <person name="Lail K."/>
            <person name="Amirebrahimi M."/>
            <person name="Labutti K."/>
            <person name="Lipzen A."/>
            <person name="Riley R."/>
            <person name="Barry K."/>
            <person name="Henrissat B."/>
            <person name="Grigoriev I.V."/>
            <person name="Herr J.R."/>
            <person name="Aime M.C."/>
        </authorList>
    </citation>
    <scope>NUCLEOTIDE SEQUENCE</scope>
    <source>
        <strain evidence="9">MCA 3950</strain>
    </source>
</reference>
<dbReference type="GO" id="GO:0020037">
    <property type="term" value="F:heme binding"/>
    <property type="evidence" value="ECO:0007669"/>
    <property type="project" value="InterPro"/>
</dbReference>
<dbReference type="GO" id="GO:0016705">
    <property type="term" value="F:oxidoreductase activity, acting on paired donors, with incorporation or reduction of molecular oxygen"/>
    <property type="evidence" value="ECO:0007669"/>
    <property type="project" value="InterPro"/>
</dbReference>
<evidence type="ECO:0000256" key="8">
    <source>
        <dbReference type="ARBA" id="ARBA00023033"/>
    </source>
</evidence>
<gene>
    <name evidence="9" type="ORF">BT62DRAFT_915643</name>
</gene>
<evidence type="ECO:0000256" key="7">
    <source>
        <dbReference type="ARBA" id="ARBA00023004"/>
    </source>
</evidence>
<sequence length="284" mass="31861">MYLIEGFCLSATFRGTARQNTVLSYFDFVIPLSTTSLTLSRMNVANIMQITYEYEIQEGNDPFVQLADQAAHDFTLSTTPGTFSVNLIPIYWFPGAGLKQTAKEWRSTLHEMVKKPYNYVKQRIATGDACYSFTSSQLKDGDGLSSDEEFDIKWTAAALYIGGSHTTVASISAFFKAMLLYPDIQATAQAEIDAIIGTDRLPRCDDRERLPYINALALEVSRWHTVGPLGLPHSVSEDDVHSGYFIPKGSVVLANIWYDLSFVIQMLNQTEKREGVGTYPRREF</sequence>
<dbReference type="GO" id="GO:0005506">
    <property type="term" value="F:iron ion binding"/>
    <property type="evidence" value="ECO:0007669"/>
    <property type="project" value="InterPro"/>
</dbReference>
<dbReference type="InterPro" id="IPR050364">
    <property type="entry name" value="Cytochrome_P450_fung"/>
</dbReference>
<evidence type="ECO:0000256" key="1">
    <source>
        <dbReference type="ARBA" id="ARBA00001971"/>
    </source>
</evidence>
<evidence type="ECO:0000256" key="6">
    <source>
        <dbReference type="ARBA" id="ARBA00023002"/>
    </source>
</evidence>
<comment type="similarity">
    <text evidence="3">Belongs to the cytochrome P450 family.</text>
</comment>
<comment type="caution">
    <text evidence="9">The sequence shown here is derived from an EMBL/GenBank/DDBJ whole genome shotgun (WGS) entry which is preliminary data.</text>
</comment>
<evidence type="ECO:0000313" key="9">
    <source>
        <dbReference type="EMBL" id="KAG7451824.1"/>
    </source>
</evidence>
<dbReference type="Gene3D" id="1.10.630.10">
    <property type="entry name" value="Cytochrome P450"/>
    <property type="match status" value="1"/>
</dbReference>